<dbReference type="RefSeq" id="WP_011342391.1">
    <property type="nucleotide sequence ID" value="NC_007498.2"/>
</dbReference>
<dbReference type="InterPro" id="IPR050659">
    <property type="entry name" value="Peptidase_M24B"/>
</dbReference>
<proteinExistence type="predicted"/>
<dbReference type="EMBL" id="CP000142">
    <property type="protein sequence ID" value="ABA89852.1"/>
    <property type="molecule type" value="Genomic_DNA"/>
</dbReference>
<dbReference type="Gene3D" id="3.40.350.10">
    <property type="entry name" value="Creatinase/prolidase N-terminal domain"/>
    <property type="match status" value="1"/>
</dbReference>
<dbReference type="HOGENOM" id="CLU_017266_10_0_7"/>
<reference evidence="3 4" key="2">
    <citation type="journal article" date="2012" name="BMC Genomics">
        <title>The genome of Pelobacter carbinolicus reveals surprising metabolic capabilities and physiological features.</title>
        <authorList>
            <person name="Aklujkar M."/>
            <person name="Haveman S.A."/>
            <person name="Didonato R.Jr."/>
            <person name="Chertkov O."/>
            <person name="Han C.S."/>
            <person name="Land M.L."/>
            <person name="Brown P."/>
            <person name="Lovley D.R."/>
        </authorList>
    </citation>
    <scope>NUCLEOTIDE SEQUENCE [LARGE SCALE GENOMIC DNA]</scope>
    <source>
        <strain evidence="4">DSM 2380 / NBRC 103641 / GraBd1</strain>
    </source>
</reference>
<dbReference type="SUPFAM" id="SSF53092">
    <property type="entry name" value="Creatinase/prolidase N-terminal domain"/>
    <property type="match status" value="1"/>
</dbReference>
<organism evidence="3 4">
    <name type="scientific">Syntrophotalea carbinolica (strain DSM 2380 / NBRC 103641 / GraBd1)</name>
    <name type="common">Pelobacter carbinolicus</name>
    <dbReference type="NCBI Taxonomy" id="338963"/>
    <lineage>
        <taxon>Bacteria</taxon>
        <taxon>Pseudomonadati</taxon>
        <taxon>Thermodesulfobacteriota</taxon>
        <taxon>Desulfuromonadia</taxon>
        <taxon>Desulfuromonadales</taxon>
        <taxon>Syntrophotaleaceae</taxon>
        <taxon>Syntrophotalea</taxon>
    </lineage>
</organism>
<dbReference type="PRINTS" id="PR00599">
    <property type="entry name" value="MAPEPTIDASE"/>
</dbReference>
<dbReference type="PANTHER" id="PTHR46112:SF2">
    <property type="entry name" value="XAA-PRO AMINOPEPTIDASE P-RELATED"/>
    <property type="match status" value="1"/>
</dbReference>
<dbReference type="Pfam" id="PF01321">
    <property type="entry name" value="Creatinase_N"/>
    <property type="match status" value="1"/>
</dbReference>
<dbReference type="InterPro" id="IPR000994">
    <property type="entry name" value="Pept_M24"/>
</dbReference>
<reference evidence="4" key="1">
    <citation type="submission" date="2005-10" db="EMBL/GenBank/DDBJ databases">
        <title>Complete sequence of Pelobacter carbinolicus DSM 2380.</title>
        <authorList>
            <person name="Copeland A."/>
            <person name="Lucas S."/>
            <person name="Lapidus A."/>
            <person name="Barry K."/>
            <person name="Detter J.C."/>
            <person name="Glavina T."/>
            <person name="Hammon N."/>
            <person name="Israni S."/>
            <person name="Pitluck S."/>
            <person name="Chertkov O."/>
            <person name="Schmutz J."/>
            <person name="Larimer F."/>
            <person name="Land M."/>
            <person name="Kyrpides N."/>
            <person name="Ivanova N."/>
            <person name="Richardson P."/>
        </authorList>
    </citation>
    <scope>NUCLEOTIDE SEQUENCE [LARGE SCALE GENOMIC DNA]</scope>
    <source>
        <strain evidence="4">DSM 2380 / NBRC 103641 / GraBd1</strain>
    </source>
</reference>
<dbReference type="AlphaFoldDB" id="Q3A1A5"/>
<dbReference type="InterPro" id="IPR029149">
    <property type="entry name" value="Creatin/AminoP/Spt16_N"/>
</dbReference>
<dbReference type="PANTHER" id="PTHR46112">
    <property type="entry name" value="AMINOPEPTIDASE"/>
    <property type="match status" value="1"/>
</dbReference>
<protein>
    <submittedName>
        <fullName evidence="3">Prolidase family protein</fullName>
    </submittedName>
</protein>
<dbReference type="Proteomes" id="UP000002534">
    <property type="component" value="Chromosome"/>
</dbReference>
<evidence type="ECO:0000259" key="1">
    <source>
        <dbReference type="Pfam" id="PF00557"/>
    </source>
</evidence>
<dbReference type="Pfam" id="PF00557">
    <property type="entry name" value="Peptidase_M24"/>
    <property type="match status" value="1"/>
</dbReference>
<dbReference type="InterPro" id="IPR036005">
    <property type="entry name" value="Creatinase/aminopeptidase-like"/>
</dbReference>
<dbReference type="eggNOG" id="COG0006">
    <property type="taxonomic scope" value="Bacteria"/>
</dbReference>
<dbReference type="GO" id="GO:0004177">
    <property type="term" value="F:aminopeptidase activity"/>
    <property type="evidence" value="ECO:0007669"/>
    <property type="project" value="UniProtKB-ARBA"/>
</dbReference>
<dbReference type="GO" id="GO:0008235">
    <property type="term" value="F:metalloexopeptidase activity"/>
    <property type="evidence" value="ECO:0007669"/>
    <property type="project" value="UniProtKB-ARBA"/>
</dbReference>
<dbReference type="KEGG" id="pca:Pcar_2614"/>
<dbReference type="STRING" id="338963.Pcar_2614"/>
<feature type="domain" description="Peptidase M24" evidence="1">
    <location>
        <begin position="143"/>
        <end position="379"/>
    </location>
</feature>
<dbReference type="SUPFAM" id="SSF55920">
    <property type="entry name" value="Creatinase/aminopeptidase"/>
    <property type="match status" value="1"/>
</dbReference>
<dbReference type="CDD" id="cd01066">
    <property type="entry name" value="APP_MetAP"/>
    <property type="match status" value="1"/>
</dbReference>
<keyword evidence="4" id="KW-1185">Reference proteome</keyword>
<sequence length="397" mass="44138">MHPIVPLSELQNRMTRFRARMDAACPEWEMAALFGRVNQYYFTGTMQDGVLLIPREAEAVYWVRRSCERARDESLFPRIEAMNSFRDAAQGMGGCPGRIYLETELVPLALLQRFQKHFPFTEYQSVDLQLAVVRAVKSPFELEIMQRSGAVHRRILEERLPGMLREGMSEAQLAAELYPVMVEEGHHGVARFGMFQTEIVIGHVCFGPSSIYPTSFDGPGGNFGLGPAAPVLGNREHSLKKGDLVFVDIGCGVEGYHTDKTMTYMFGAPLPDEVVAVHRQCVDIQNRVAARLRPGEIPSEIYQSIMGDLSSEFLENFMGFGTRQSRFLGHGIGLLIDEFPVIAKGFDEPLEEGMVFALEPKKGIEKVGMVGIENTFLVTPAGGVCITGDHPGLMPVY</sequence>
<gene>
    <name evidence="3" type="ordered locus">Pcar_2614</name>
</gene>
<dbReference type="Gene3D" id="3.90.230.10">
    <property type="entry name" value="Creatinase/methionine aminopeptidase superfamily"/>
    <property type="match status" value="1"/>
</dbReference>
<dbReference type="OrthoDB" id="9806388at2"/>
<evidence type="ECO:0000259" key="2">
    <source>
        <dbReference type="Pfam" id="PF01321"/>
    </source>
</evidence>
<evidence type="ECO:0000313" key="3">
    <source>
        <dbReference type="EMBL" id="ABA89852.1"/>
    </source>
</evidence>
<dbReference type="InterPro" id="IPR001714">
    <property type="entry name" value="Pept_M24_MAP"/>
</dbReference>
<dbReference type="InterPro" id="IPR000587">
    <property type="entry name" value="Creatinase_N"/>
</dbReference>
<accession>Q3A1A5</accession>
<evidence type="ECO:0000313" key="4">
    <source>
        <dbReference type="Proteomes" id="UP000002534"/>
    </source>
</evidence>
<name>Q3A1A5_SYNC1</name>
<feature type="domain" description="Creatinase N-terminal" evidence="2">
    <location>
        <begin position="13"/>
        <end position="136"/>
    </location>
</feature>